<dbReference type="Gene3D" id="3.40.50.1980">
    <property type="entry name" value="Nitrogenase molybdenum iron protein domain"/>
    <property type="match status" value="2"/>
</dbReference>
<keyword evidence="4 6" id="KW-0732">Signal</keyword>
<feature type="signal peptide" evidence="6">
    <location>
        <begin position="1"/>
        <end position="29"/>
    </location>
</feature>
<dbReference type="EMBL" id="CP045529">
    <property type="protein sequence ID" value="QFU98756.1"/>
    <property type="molecule type" value="Genomic_DNA"/>
</dbReference>
<feature type="chain" id="PRO_5038886165" description="Fe/B12 periplasmic-binding domain-containing protein" evidence="6">
    <location>
        <begin position="30"/>
        <end position="361"/>
    </location>
</feature>
<evidence type="ECO:0000256" key="4">
    <source>
        <dbReference type="ARBA" id="ARBA00022729"/>
    </source>
</evidence>
<feature type="domain" description="Fe/B12 periplasmic-binding" evidence="7">
    <location>
        <begin position="79"/>
        <end position="357"/>
    </location>
</feature>
<reference evidence="8 9" key="1">
    <citation type="submission" date="2019-10" db="EMBL/GenBank/DDBJ databases">
        <title>Genome sequence of Luteimicrobium xylanilyticum HY-24.</title>
        <authorList>
            <person name="Kim D.Y."/>
            <person name="Park H.-Y."/>
        </authorList>
    </citation>
    <scope>NUCLEOTIDE SEQUENCE [LARGE SCALE GENOMIC DNA]</scope>
    <source>
        <strain evidence="8 9">HY-24</strain>
    </source>
</reference>
<evidence type="ECO:0000256" key="6">
    <source>
        <dbReference type="SAM" id="SignalP"/>
    </source>
</evidence>
<feature type="region of interest" description="Disordered" evidence="5">
    <location>
        <begin position="33"/>
        <end position="56"/>
    </location>
</feature>
<dbReference type="GO" id="GO:0030288">
    <property type="term" value="C:outer membrane-bounded periplasmic space"/>
    <property type="evidence" value="ECO:0007669"/>
    <property type="project" value="TreeGrafter"/>
</dbReference>
<dbReference type="InterPro" id="IPR051313">
    <property type="entry name" value="Bact_iron-sidero_bind"/>
</dbReference>
<dbReference type="Proteomes" id="UP000326702">
    <property type="component" value="Chromosome"/>
</dbReference>
<dbReference type="PROSITE" id="PS50983">
    <property type="entry name" value="FE_B12_PBP"/>
    <property type="match status" value="1"/>
</dbReference>
<accession>A0A5P9QBZ1</accession>
<evidence type="ECO:0000256" key="1">
    <source>
        <dbReference type="ARBA" id="ARBA00004196"/>
    </source>
</evidence>
<dbReference type="KEGG" id="lxl:KDY119_02275"/>
<dbReference type="AlphaFoldDB" id="A0A5P9QBZ1"/>
<protein>
    <recommendedName>
        <fullName evidence="7">Fe/B12 periplasmic-binding domain-containing protein</fullName>
    </recommendedName>
</protein>
<dbReference type="RefSeq" id="WP_036949555.1">
    <property type="nucleotide sequence ID" value="NZ_BAABIH010000017.1"/>
</dbReference>
<comment type="similarity">
    <text evidence="2">Belongs to the bacterial solute-binding protein 8 family.</text>
</comment>
<organism evidence="8 9">
    <name type="scientific">Luteimicrobium xylanilyticum</name>
    <dbReference type="NCBI Taxonomy" id="1133546"/>
    <lineage>
        <taxon>Bacteria</taxon>
        <taxon>Bacillati</taxon>
        <taxon>Actinomycetota</taxon>
        <taxon>Actinomycetes</taxon>
        <taxon>Micrococcales</taxon>
        <taxon>Luteimicrobium</taxon>
    </lineage>
</organism>
<comment type="subcellular location">
    <subcellularLocation>
        <location evidence="1">Cell envelope</location>
    </subcellularLocation>
</comment>
<dbReference type="PANTHER" id="PTHR30532">
    <property type="entry name" value="IRON III DICITRATE-BINDING PERIPLASMIC PROTEIN"/>
    <property type="match status" value="1"/>
</dbReference>
<evidence type="ECO:0000256" key="3">
    <source>
        <dbReference type="ARBA" id="ARBA00022448"/>
    </source>
</evidence>
<dbReference type="SUPFAM" id="SSF53807">
    <property type="entry name" value="Helical backbone' metal receptor"/>
    <property type="match status" value="1"/>
</dbReference>
<dbReference type="PANTHER" id="PTHR30532:SF24">
    <property type="entry name" value="FERRIC ENTEROBACTIN-BINDING PERIPLASMIC PROTEIN FEPB"/>
    <property type="match status" value="1"/>
</dbReference>
<keyword evidence="3" id="KW-0813">Transport</keyword>
<evidence type="ECO:0000313" key="8">
    <source>
        <dbReference type="EMBL" id="QFU98756.1"/>
    </source>
</evidence>
<proteinExistence type="inferred from homology"/>
<name>A0A5P9QBZ1_9MICO</name>
<dbReference type="Pfam" id="PF01497">
    <property type="entry name" value="Peripla_BP_2"/>
    <property type="match status" value="1"/>
</dbReference>
<dbReference type="InterPro" id="IPR002491">
    <property type="entry name" value="ABC_transptr_periplasmic_BD"/>
</dbReference>
<dbReference type="CDD" id="cd01146">
    <property type="entry name" value="FhuD"/>
    <property type="match status" value="1"/>
</dbReference>
<evidence type="ECO:0000259" key="7">
    <source>
        <dbReference type="PROSITE" id="PS50983"/>
    </source>
</evidence>
<dbReference type="GO" id="GO:1901678">
    <property type="term" value="P:iron coordination entity transport"/>
    <property type="evidence" value="ECO:0007669"/>
    <property type="project" value="UniProtKB-ARBA"/>
</dbReference>
<evidence type="ECO:0000313" key="9">
    <source>
        <dbReference type="Proteomes" id="UP000326702"/>
    </source>
</evidence>
<dbReference type="OrthoDB" id="1846031at2"/>
<gene>
    <name evidence="8" type="ORF">KDY119_02275</name>
</gene>
<evidence type="ECO:0000256" key="5">
    <source>
        <dbReference type="SAM" id="MobiDB-lite"/>
    </source>
</evidence>
<sequence>MSVLSSSRRARGRLAVVAAGLVAGALALAGCSSSDDGGSSETTGPTGSASAGATGATDSFPVTVTSALGTATIKSEPKRVVTWGWSSQDAALALGVVPVAMPKNTYGGNADGVLPWDADAIKELGGTTPELLSGSDTGQVPFEEIVKAKPDVILAPYSGLTQDDFDTLSKIAPVVAYPDKPWATSWQDQTTIIGKALGRSAQAADLVSKTNDLVAALGAKYPVLKGKTFVYAAANEADKLSVYRASDPRVQLLTQLGMVVSPSVKALDTKPDDSYFFQVSYENLSKIDTDVLVAYFGDQKAVDAFVKDPLVAAMPSVKSGAFAPIVGESFVMASSAPTVLSIPWMLNQYVPKLAAAAEKAE</sequence>
<keyword evidence="9" id="KW-1185">Reference proteome</keyword>
<evidence type="ECO:0000256" key="2">
    <source>
        <dbReference type="ARBA" id="ARBA00008814"/>
    </source>
</evidence>